<comment type="caution">
    <text evidence="3">The sequence shown here is derived from an EMBL/GenBank/DDBJ whole genome shotgun (WGS) entry which is preliminary data.</text>
</comment>
<evidence type="ECO:0000313" key="4">
    <source>
        <dbReference type="Proteomes" id="UP000620224"/>
    </source>
</evidence>
<dbReference type="GO" id="GO:0016829">
    <property type="term" value="F:lyase activity"/>
    <property type="evidence" value="ECO:0007669"/>
    <property type="project" value="UniProtKB-KW"/>
</dbReference>
<dbReference type="SUPFAM" id="SSF51126">
    <property type="entry name" value="Pectin lyase-like"/>
    <property type="match status" value="1"/>
</dbReference>
<reference evidence="3" key="2">
    <citation type="submission" date="2020-09" db="EMBL/GenBank/DDBJ databases">
        <authorList>
            <person name="Sun Q."/>
            <person name="Ohkuma M."/>
        </authorList>
    </citation>
    <scope>NUCLEOTIDE SEQUENCE</scope>
    <source>
        <strain evidence="3">JCM 4490</strain>
    </source>
</reference>
<dbReference type="Gene3D" id="2.160.20.10">
    <property type="entry name" value="Single-stranded right-handed beta-helix, Pectin lyase-like"/>
    <property type="match status" value="1"/>
</dbReference>
<evidence type="ECO:0000256" key="1">
    <source>
        <dbReference type="ARBA" id="ARBA00023239"/>
    </source>
</evidence>
<evidence type="ECO:0000313" key="3">
    <source>
        <dbReference type="EMBL" id="GGW73183.1"/>
    </source>
</evidence>
<keyword evidence="4" id="KW-1185">Reference proteome</keyword>
<feature type="domain" description="Pectate lyase" evidence="2">
    <location>
        <begin position="2"/>
        <end position="64"/>
    </location>
</feature>
<gene>
    <name evidence="3" type="ORF">GCM10010503_58340</name>
</gene>
<sequence>MDRGHLKVTFHHNLFRDLVERAPRVRFWQVDSYDNHFVAGDGWSYSYGIGMESQLVAERNAFTLP</sequence>
<dbReference type="EMBL" id="BMUE01000016">
    <property type="protein sequence ID" value="GGW73183.1"/>
    <property type="molecule type" value="Genomic_DNA"/>
</dbReference>
<accession>A0A918JD31</accession>
<keyword evidence="1" id="KW-0456">Lyase</keyword>
<dbReference type="InterPro" id="IPR011050">
    <property type="entry name" value="Pectin_lyase_fold/virulence"/>
</dbReference>
<dbReference type="InterPro" id="IPR002022">
    <property type="entry name" value="Pec_lyase"/>
</dbReference>
<proteinExistence type="predicted"/>
<evidence type="ECO:0000259" key="2">
    <source>
        <dbReference type="Pfam" id="PF00544"/>
    </source>
</evidence>
<dbReference type="InterPro" id="IPR012334">
    <property type="entry name" value="Pectin_lyas_fold"/>
</dbReference>
<reference evidence="3" key="1">
    <citation type="journal article" date="2014" name="Int. J. Syst. Evol. Microbiol.">
        <title>Complete genome sequence of Corynebacterium casei LMG S-19264T (=DSM 44701T), isolated from a smear-ripened cheese.</title>
        <authorList>
            <consortium name="US DOE Joint Genome Institute (JGI-PGF)"/>
            <person name="Walter F."/>
            <person name="Albersmeier A."/>
            <person name="Kalinowski J."/>
            <person name="Ruckert C."/>
        </authorList>
    </citation>
    <scope>NUCLEOTIDE SEQUENCE</scope>
    <source>
        <strain evidence="3">JCM 4490</strain>
    </source>
</reference>
<dbReference type="AlphaFoldDB" id="A0A918JD31"/>
<protein>
    <recommendedName>
        <fullName evidence="2">Pectate lyase domain-containing protein</fullName>
    </recommendedName>
</protein>
<name>A0A918JD31_9ACTN</name>
<organism evidence="3 4">
    <name type="scientific">Streptomyces lucensis JCM 4490</name>
    <dbReference type="NCBI Taxonomy" id="1306176"/>
    <lineage>
        <taxon>Bacteria</taxon>
        <taxon>Bacillati</taxon>
        <taxon>Actinomycetota</taxon>
        <taxon>Actinomycetes</taxon>
        <taxon>Kitasatosporales</taxon>
        <taxon>Streptomycetaceae</taxon>
        <taxon>Streptomyces</taxon>
    </lineage>
</organism>
<dbReference type="Pfam" id="PF00544">
    <property type="entry name" value="Pectate_lyase_4"/>
    <property type="match status" value="1"/>
</dbReference>
<dbReference type="Proteomes" id="UP000620224">
    <property type="component" value="Unassembled WGS sequence"/>
</dbReference>